<keyword evidence="3" id="KW-1185">Reference proteome</keyword>
<dbReference type="Proteomes" id="UP000830167">
    <property type="component" value="Chromosome"/>
</dbReference>
<dbReference type="RefSeq" id="WP_347436595.1">
    <property type="nucleotide sequence ID" value="NZ_CP089291.1"/>
</dbReference>
<name>A0ABY4CHE9_9BACL</name>
<dbReference type="Pfam" id="PF12647">
    <property type="entry name" value="RNHCP"/>
    <property type="match status" value="1"/>
</dbReference>
<evidence type="ECO:0000313" key="3">
    <source>
        <dbReference type="Proteomes" id="UP000830167"/>
    </source>
</evidence>
<gene>
    <name evidence="2" type="ORF">LSG31_18815</name>
</gene>
<sequence length="113" mass="12898">MTDQPQFTVRNESFTCINCHTFVHPLKNGSCRNHCPECLYSLHLDDKPGDRNAQCGGILEPVAIELHTKKGYQIVHQCKRCGHKTKNKMALDDPGQPDSYTVLLEIMRRQSMQ</sequence>
<dbReference type="InterPro" id="IPR024439">
    <property type="entry name" value="RNHCP"/>
</dbReference>
<reference evidence="2" key="1">
    <citation type="submission" date="2021-12" db="EMBL/GenBank/DDBJ databases">
        <title>Alicyclobacillaceae gen. nov., sp. nov., isolated from chalcocite enrichment system.</title>
        <authorList>
            <person name="Jiang Z."/>
        </authorList>
    </citation>
    <scope>NUCLEOTIDE SEQUENCE</scope>
    <source>
        <strain evidence="2">MYW30-H2</strain>
    </source>
</reference>
<proteinExistence type="predicted"/>
<dbReference type="EMBL" id="CP089291">
    <property type="protein sequence ID" value="UOF89900.1"/>
    <property type="molecule type" value="Genomic_DNA"/>
</dbReference>
<evidence type="ECO:0000313" key="2">
    <source>
        <dbReference type="EMBL" id="UOF89900.1"/>
    </source>
</evidence>
<feature type="domain" description="RNHCP" evidence="1">
    <location>
        <begin position="11"/>
        <end position="94"/>
    </location>
</feature>
<protein>
    <submittedName>
        <fullName evidence="2">RNHCP domain-containing protein</fullName>
    </submittedName>
</protein>
<accession>A0ABY4CHE9</accession>
<evidence type="ECO:0000259" key="1">
    <source>
        <dbReference type="Pfam" id="PF12647"/>
    </source>
</evidence>
<organism evidence="2 3">
    <name type="scientific">Fodinisporobacter ferrooxydans</name>
    <dbReference type="NCBI Taxonomy" id="2901836"/>
    <lineage>
        <taxon>Bacteria</taxon>
        <taxon>Bacillati</taxon>
        <taxon>Bacillota</taxon>
        <taxon>Bacilli</taxon>
        <taxon>Bacillales</taxon>
        <taxon>Alicyclobacillaceae</taxon>
        <taxon>Fodinisporobacter</taxon>
    </lineage>
</organism>